<dbReference type="CDD" id="cd08512">
    <property type="entry name" value="PBP2_NikA_DppA_OppA_like_7"/>
    <property type="match status" value="1"/>
</dbReference>
<dbReference type="InterPro" id="IPR000914">
    <property type="entry name" value="SBP_5_dom"/>
</dbReference>
<dbReference type="AlphaFoldDB" id="A0A1U9YWP9"/>
<dbReference type="GO" id="GO:0043190">
    <property type="term" value="C:ATP-binding cassette (ABC) transporter complex"/>
    <property type="evidence" value="ECO:0007669"/>
    <property type="project" value="InterPro"/>
</dbReference>
<dbReference type="PIRSF" id="PIRSF002741">
    <property type="entry name" value="MppA"/>
    <property type="match status" value="1"/>
</dbReference>
<dbReference type="SUPFAM" id="SSF53850">
    <property type="entry name" value="Periplasmic binding protein-like II"/>
    <property type="match status" value="1"/>
</dbReference>
<accession>A0A1U9YWP9</accession>
<feature type="chain" id="PRO_5010742163" evidence="5">
    <location>
        <begin position="27"/>
        <end position="526"/>
    </location>
</feature>
<feature type="signal peptide" evidence="5">
    <location>
        <begin position="1"/>
        <end position="26"/>
    </location>
</feature>
<keyword evidence="3" id="KW-0813">Transport</keyword>
<proteinExistence type="inferred from homology"/>
<comment type="subcellular location">
    <subcellularLocation>
        <location evidence="1">Periplasm</location>
    </subcellularLocation>
</comment>
<evidence type="ECO:0000313" key="7">
    <source>
        <dbReference type="EMBL" id="AQZ49854.1"/>
    </source>
</evidence>
<evidence type="ECO:0000259" key="6">
    <source>
        <dbReference type="Pfam" id="PF00496"/>
    </source>
</evidence>
<dbReference type="PANTHER" id="PTHR30290:SF10">
    <property type="entry name" value="PERIPLASMIC OLIGOPEPTIDE-BINDING PROTEIN-RELATED"/>
    <property type="match status" value="1"/>
</dbReference>
<dbReference type="GO" id="GO:1904680">
    <property type="term" value="F:peptide transmembrane transporter activity"/>
    <property type="evidence" value="ECO:0007669"/>
    <property type="project" value="TreeGrafter"/>
</dbReference>
<keyword evidence="8" id="KW-1185">Reference proteome</keyword>
<dbReference type="Pfam" id="PF00496">
    <property type="entry name" value="SBP_bac_5"/>
    <property type="match status" value="1"/>
</dbReference>
<evidence type="ECO:0000256" key="4">
    <source>
        <dbReference type="ARBA" id="ARBA00022729"/>
    </source>
</evidence>
<dbReference type="InterPro" id="IPR039424">
    <property type="entry name" value="SBP_5"/>
</dbReference>
<protein>
    <submittedName>
        <fullName evidence="7">Putative D,D-dipeptide-binding periplasmic protein DdpA</fullName>
    </submittedName>
</protein>
<sequence precursor="true">MTRKMLAIAGLALAASATTALTPARAQDDKVSIVVNATQVFGTIDPARINDYTEYMAAVNLYDGLTTVAGDGSIIPQLAESWTVSDDNLTYTFKLKDDATFQDGSPVEASDVVYTLKRLLAINEGPSYLFSKLIDPEKLKAIDSHTVEIGLTKIYAPFLTTTPLILVVNEEAAKANSDDEWASDYIANHSIGAGPYMLASWNRGSQMVIDRYDDYHAGWERGRPIDEIRFVITNDEATVKALATKGELGMSADSQATETYEAIAAMDGYKIIETPTATALYIKMNTKLPPTDDIHVRRAIAYATDYDTIREAIYPGSPLSGPMAPAFADAYPDDLPAPEYNLEKAKEELAKSKYAGQDITLTHSYVAGLSFEEDIALLMQANLEQIGITLDVRPEPWNRITELASQPETTPNTTQVFNGPSYPSPDSVFYVQYDSAAAGTWASMEWLQNPEIDTLIDNARTTTDVDKQNDIYKELQRKIVDLQPDVFLLVENRRYAASDCLQGYEFVPMMSWDTDFSRFTWDCSAE</sequence>
<dbReference type="InterPro" id="IPR030678">
    <property type="entry name" value="Peptide/Ni-bd"/>
</dbReference>
<reference evidence="7 8" key="1">
    <citation type="submission" date="2017-03" db="EMBL/GenBank/DDBJ databases">
        <title>Foreign affairs: Plasmid Transfer between Roseobacters and Rhizobia.</title>
        <authorList>
            <person name="Bartling P."/>
            <person name="Bunk B."/>
            <person name="Overmann J."/>
            <person name="Brinkmann H."/>
            <person name="Petersen J."/>
        </authorList>
    </citation>
    <scope>NUCLEOTIDE SEQUENCE [LARGE SCALE GENOMIC DNA]</scope>
    <source>
        <strain evidence="7 8">MACL11</strain>
    </source>
</reference>
<dbReference type="GO" id="GO:0030288">
    <property type="term" value="C:outer membrane-bounded periplasmic space"/>
    <property type="evidence" value="ECO:0007669"/>
    <property type="project" value="UniProtKB-ARBA"/>
</dbReference>
<dbReference type="GO" id="GO:0015833">
    <property type="term" value="P:peptide transport"/>
    <property type="evidence" value="ECO:0007669"/>
    <property type="project" value="TreeGrafter"/>
</dbReference>
<dbReference type="STRING" id="1122214.Mame_00471"/>
<evidence type="ECO:0000256" key="5">
    <source>
        <dbReference type="SAM" id="SignalP"/>
    </source>
</evidence>
<dbReference type="eggNOG" id="COG0747">
    <property type="taxonomic scope" value="Bacteria"/>
</dbReference>
<keyword evidence="4 5" id="KW-0732">Signal</keyword>
<name>A0A1U9YWP9_9HYPH</name>
<evidence type="ECO:0000313" key="8">
    <source>
        <dbReference type="Proteomes" id="UP000191135"/>
    </source>
</evidence>
<dbReference type="OrthoDB" id="9803988at2"/>
<dbReference type="EMBL" id="CP020330">
    <property type="protein sequence ID" value="AQZ49854.1"/>
    <property type="molecule type" value="Genomic_DNA"/>
</dbReference>
<organism evidence="7 8">
    <name type="scientific">Martelella mediterranea DSM 17316</name>
    <dbReference type="NCBI Taxonomy" id="1122214"/>
    <lineage>
        <taxon>Bacteria</taxon>
        <taxon>Pseudomonadati</taxon>
        <taxon>Pseudomonadota</taxon>
        <taxon>Alphaproteobacteria</taxon>
        <taxon>Hyphomicrobiales</taxon>
        <taxon>Aurantimonadaceae</taxon>
        <taxon>Martelella</taxon>
    </lineage>
</organism>
<gene>
    <name evidence="7" type="primary">ddpA_2</name>
    <name evidence="7" type="ORF">Mame_00471</name>
</gene>
<dbReference type="Proteomes" id="UP000191135">
    <property type="component" value="Chromosome"/>
</dbReference>
<dbReference type="RefSeq" id="WP_033411114.1">
    <property type="nucleotide sequence ID" value="NZ_AQWH01000035.1"/>
</dbReference>
<dbReference type="KEGG" id="mmed:Mame_00471"/>
<dbReference type="Gene3D" id="3.10.105.10">
    <property type="entry name" value="Dipeptide-binding Protein, Domain 3"/>
    <property type="match status" value="1"/>
</dbReference>
<evidence type="ECO:0000256" key="2">
    <source>
        <dbReference type="ARBA" id="ARBA00005695"/>
    </source>
</evidence>
<dbReference type="Gene3D" id="3.40.190.10">
    <property type="entry name" value="Periplasmic binding protein-like II"/>
    <property type="match status" value="1"/>
</dbReference>
<comment type="similarity">
    <text evidence="2">Belongs to the bacterial solute-binding protein 5 family.</text>
</comment>
<evidence type="ECO:0000256" key="3">
    <source>
        <dbReference type="ARBA" id="ARBA00022448"/>
    </source>
</evidence>
<feature type="domain" description="Solute-binding protein family 5" evidence="6">
    <location>
        <begin position="74"/>
        <end position="438"/>
    </location>
</feature>
<dbReference type="PANTHER" id="PTHR30290">
    <property type="entry name" value="PERIPLASMIC BINDING COMPONENT OF ABC TRANSPORTER"/>
    <property type="match status" value="1"/>
</dbReference>
<dbReference type="Gene3D" id="3.90.76.10">
    <property type="entry name" value="Dipeptide-binding Protein, Domain 1"/>
    <property type="match status" value="1"/>
</dbReference>
<evidence type="ECO:0000256" key="1">
    <source>
        <dbReference type="ARBA" id="ARBA00004418"/>
    </source>
</evidence>